<keyword evidence="3" id="KW-1185">Reference proteome</keyword>
<accession>A0ABN2WFI8</accession>
<reference evidence="2 3" key="1">
    <citation type="journal article" date="2019" name="Int. J. Syst. Evol. Microbiol.">
        <title>The Global Catalogue of Microorganisms (GCM) 10K type strain sequencing project: providing services to taxonomists for standard genome sequencing and annotation.</title>
        <authorList>
            <consortium name="The Broad Institute Genomics Platform"/>
            <consortium name="The Broad Institute Genome Sequencing Center for Infectious Disease"/>
            <person name="Wu L."/>
            <person name="Ma J."/>
        </authorList>
    </citation>
    <scope>NUCLEOTIDE SEQUENCE [LARGE SCALE GENOMIC DNA]</scope>
    <source>
        <strain evidence="2 3">JCM 14559</strain>
    </source>
</reference>
<evidence type="ECO:0000313" key="3">
    <source>
        <dbReference type="Proteomes" id="UP001500897"/>
    </source>
</evidence>
<dbReference type="InterPro" id="IPR014747">
    <property type="entry name" value="Bac_photo_RC_H_C"/>
</dbReference>
<organism evidence="2 3">
    <name type="scientific">Kitasatospora saccharophila</name>
    <dbReference type="NCBI Taxonomy" id="407973"/>
    <lineage>
        <taxon>Bacteria</taxon>
        <taxon>Bacillati</taxon>
        <taxon>Actinomycetota</taxon>
        <taxon>Actinomycetes</taxon>
        <taxon>Kitasatosporales</taxon>
        <taxon>Streptomycetaceae</taxon>
        <taxon>Kitasatospora</taxon>
    </lineage>
</organism>
<feature type="compositionally biased region" description="Basic and acidic residues" evidence="1">
    <location>
        <begin position="93"/>
        <end position="107"/>
    </location>
</feature>
<dbReference type="RefSeq" id="WP_344551138.1">
    <property type="nucleotide sequence ID" value="NZ_BAAANS010000007.1"/>
</dbReference>
<comment type="caution">
    <text evidence="2">The sequence shown here is derived from an EMBL/GenBank/DDBJ whole genome shotgun (WGS) entry which is preliminary data.</text>
</comment>
<dbReference type="InterPro" id="IPR011033">
    <property type="entry name" value="PRC_barrel-like_sf"/>
</dbReference>
<dbReference type="Gene3D" id="3.90.50.10">
    <property type="entry name" value="Photosynthetic Reaction Center, subunit H, domain 2"/>
    <property type="match status" value="1"/>
</dbReference>
<dbReference type="Proteomes" id="UP001500897">
    <property type="component" value="Unassembled WGS sequence"/>
</dbReference>
<feature type="region of interest" description="Disordered" evidence="1">
    <location>
        <begin position="82"/>
        <end position="116"/>
    </location>
</feature>
<name>A0ABN2WFI8_9ACTN</name>
<proteinExistence type="predicted"/>
<protein>
    <recommendedName>
        <fullName evidence="4">PRC-barrel domain protein</fullName>
    </recommendedName>
</protein>
<gene>
    <name evidence="2" type="ORF">GCM10009759_15680</name>
</gene>
<dbReference type="SUPFAM" id="SSF50346">
    <property type="entry name" value="PRC-barrel domain"/>
    <property type="match status" value="1"/>
</dbReference>
<sequence length="116" mass="12477">MTGGLWDYEGAEGYLAGSDLTGYRVEATDGHVGRVDAHTEDVGAGYLVVDTGPWIFGHEVLLPAGTVTRVDHDGRTVFLDRTRDEVKNSPARDGGHHGDDPAYRDRLGGYYSGGNL</sequence>
<evidence type="ECO:0000256" key="1">
    <source>
        <dbReference type="SAM" id="MobiDB-lite"/>
    </source>
</evidence>
<dbReference type="EMBL" id="BAAANS010000007">
    <property type="protein sequence ID" value="GAA2091220.1"/>
    <property type="molecule type" value="Genomic_DNA"/>
</dbReference>
<evidence type="ECO:0008006" key="4">
    <source>
        <dbReference type="Google" id="ProtNLM"/>
    </source>
</evidence>
<evidence type="ECO:0000313" key="2">
    <source>
        <dbReference type="EMBL" id="GAA2091220.1"/>
    </source>
</evidence>